<evidence type="ECO:0000313" key="1">
    <source>
        <dbReference type="EMBL" id="PQM33649.1"/>
    </source>
</evidence>
<keyword evidence="2" id="KW-1185">Reference proteome</keyword>
<comment type="caution">
    <text evidence="1">The sequence shown here is derived from an EMBL/GenBank/DDBJ whole genome shotgun (WGS) entry which is preliminary data.</text>
</comment>
<dbReference type="Proteomes" id="UP000250321">
    <property type="component" value="Unassembled WGS sequence"/>
</dbReference>
<dbReference type="AlphaFoldDB" id="A0A314UFF8"/>
<gene>
    <name evidence="1" type="ORF">Pyn_30865</name>
</gene>
<name>A0A314UFF8_PRUYE</name>
<accession>A0A314UFF8</accession>
<reference evidence="1 2" key="1">
    <citation type="submission" date="2018-02" db="EMBL/GenBank/DDBJ databases">
        <title>Draft genome of wild Prunus yedoensis var. nudiflora.</title>
        <authorList>
            <person name="Baek S."/>
            <person name="Kim J.-H."/>
            <person name="Choi K."/>
            <person name="Kim G.-B."/>
            <person name="Cho A."/>
            <person name="Jang H."/>
            <person name="Shin C.-H."/>
            <person name="Yu H.-J."/>
            <person name="Mun J.-H."/>
        </authorList>
    </citation>
    <scope>NUCLEOTIDE SEQUENCE [LARGE SCALE GENOMIC DNA]</scope>
    <source>
        <strain evidence="2">cv. Jeju island</strain>
        <tissue evidence="1">Leaf</tissue>
    </source>
</reference>
<organism evidence="1 2">
    <name type="scientific">Prunus yedoensis var. nudiflora</name>
    <dbReference type="NCBI Taxonomy" id="2094558"/>
    <lineage>
        <taxon>Eukaryota</taxon>
        <taxon>Viridiplantae</taxon>
        <taxon>Streptophyta</taxon>
        <taxon>Embryophyta</taxon>
        <taxon>Tracheophyta</taxon>
        <taxon>Spermatophyta</taxon>
        <taxon>Magnoliopsida</taxon>
        <taxon>eudicotyledons</taxon>
        <taxon>Gunneridae</taxon>
        <taxon>Pentapetalae</taxon>
        <taxon>rosids</taxon>
        <taxon>fabids</taxon>
        <taxon>Rosales</taxon>
        <taxon>Rosaceae</taxon>
        <taxon>Amygdaloideae</taxon>
        <taxon>Amygdaleae</taxon>
        <taxon>Prunus</taxon>
    </lineage>
</organism>
<dbReference type="EMBL" id="PJQY01003900">
    <property type="protein sequence ID" value="PQM33649.1"/>
    <property type="molecule type" value="Genomic_DNA"/>
</dbReference>
<protein>
    <submittedName>
        <fullName evidence="1">Uncharacterized protein</fullName>
    </submittedName>
</protein>
<evidence type="ECO:0000313" key="2">
    <source>
        <dbReference type="Proteomes" id="UP000250321"/>
    </source>
</evidence>
<sequence>MDFPKDMYNQIPHPHIYSTTNIHLPIPNISHHDSHIIHTQRVLNSSNSPTHTAISTTYDLNGLPAVRSGHQNLHLIHASSSDAYRGIPVFPNTPVIPVMRSYQPRPRGGHDIAMINQHGMIMEVQPTQTRPTFPNSTLNLNLNRFQPPAVAHALHFPLNNIASPTTFSSQTHYVNISHNPIMYRAPPPSFSSNINIGRATIMSNNQAAVPISYCCCCCGNVVSTIAQGPSPK</sequence>
<proteinExistence type="predicted"/>